<feature type="signal peptide" evidence="1">
    <location>
        <begin position="1"/>
        <end position="30"/>
    </location>
</feature>
<dbReference type="Gene3D" id="3.40.190.10">
    <property type="entry name" value="Periplasmic binding protein-like II"/>
    <property type="match status" value="2"/>
</dbReference>
<dbReference type="SUPFAM" id="SSF53850">
    <property type="entry name" value="Periplasmic binding protein-like II"/>
    <property type="match status" value="1"/>
</dbReference>
<organism evidence="3 4">
    <name type="scientific">Brevundimonas denitrificans</name>
    <dbReference type="NCBI Taxonomy" id="1443434"/>
    <lineage>
        <taxon>Bacteria</taxon>
        <taxon>Pseudomonadati</taxon>
        <taxon>Pseudomonadota</taxon>
        <taxon>Alphaproteobacteria</taxon>
        <taxon>Caulobacterales</taxon>
        <taxon>Caulobacteraceae</taxon>
        <taxon>Brevundimonas</taxon>
    </lineage>
</organism>
<feature type="chain" id="PRO_5045907295" evidence="1">
    <location>
        <begin position="31"/>
        <end position="348"/>
    </location>
</feature>
<dbReference type="Pfam" id="PF09084">
    <property type="entry name" value="NMT1"/>
    <property type="match status" value="1"/>
</dbReference>
<sequence length="348" mass="37400">MTLRGNRRFSIDRRALLAGAGALTATAALAGCQRAEAPVDEEGRVRLRFATDWRAQAEHGGFYQALASGAYAKRGLNVEIIQGGPAVNVPQLLASGAVELGMGSNSFIPMNLVAEGAPVKAVAAFFQKDPQVLIAHPDPALESIADLAGRPFLLATASRDAFWVWLKAKYGFTDDQVRTYNFNPAPFLADERAVQQGYLTSEPYSIEQAAGFAPRVFLLADEGYPSYAAMVLAPNAFARDNAAALRSFIAASAEGWRDYIQGDGKAADALIRKANPEMTQAILDQARARLKANGIVDGGDAALYGLGAMTAERWQAFFDVTSQAGVYPTNLDWRQAFTTQYLPGRGRS</sequence>
<evidence type="ECO:0000313" key="4">
    <source>
        <dbReference type="Proteomes" id="UP001156921"/>
    </source>
</evidence>
<feature type="domain" description="SsuA/THI5-like" evidence="2">
    <location>
        <begin position="57"/>
        <end position="261"/>
    </location>
</feature>
<dbReference type="PANTHER" id="PTHR31528">
    <property type="entry name" value="4-AMINO-5-HYDROXYMETHYL-2-METHYLPYRIMIDINE PHOSPHATE SYNTHASE THI11-RELATED"/>
    <property type="match status" value="1"/>
</dbReference>
<dbReference type="InterPro" id="IPR006311">
    <property type="entry name" value="TAT_signal"/>
</dbReference>
<dbReference type="PANTHER" id="PTHR31528:SF3">
    <property type="entry name" value="THIAMINE BIOSYNTHESIS PROTEIN HI_0357-RELATED"/>
    <property type="match status" value="1"/>
</dbReference>
<accession>A0ABQ6BI17</accession>
<keyword evidence="4" id="KW-1185">Reference proteome</keyword>
<evidence type="ECO:0000259" key="2">
    <source>
        <dbReference type="Pfam" id="PF09084"/>
    </source>
</evidence>
<dbReference type="EMBL" id="BSOY01000024">
    <property type="protein sequence ID" value="GLS01334.1"/>
    <property type="molecule type" value="Genomic_DNA"/>
</dbReference>
<proteinExistence type="predicted"/>
<dbReference type="InterPro" id="IPR027939">
    <property type="entry name" value="NMT1/THI5"/>
</dbReference>
<keyword evidence="1" id="KW-0732">Signal</keyword>
<dbReference type="PROSITE" id="PS51318">
    <property type="entry name" value="TAT"/>
    <property type="match status" value="1"/>
</dbReference>
<dbReference type="PROSITE" id="PS51257">
    <property type="entry name" value="PROKAR_LIPOPROTEIN"/>
    <property type="match status" value="1"/>
</dbReference>
<evidence type="ECO:0000313" key="3">
    <source>
        <dbReference type="EMBL" id="GLS01334.1"/>
    </source>
</evidence>
<dbReference type="Proteomes" id="UP001156921">
    <property type="component" value="Unassembled WGS sequence"/>
</dbReference>
<protein>
    <submittedName>
        <fullName evidence="3">ABC transporter substrate-binding protein</fullName>
    </submittedName>
</protein>
<name>A0ABQ6BI17_9CAUL</name>
<gene>
    <name evidence="3" type="ORF">GCM10007859_13470</name>
</gene>
<reference evidence="4" key="1">
    <citation type="journal article" date="2019" name="Int. J. Syst. Evol. Microbiol.">
        <title>The Global Catalogue of Microorganisms (GCM) 10K type strain sequencing project: providing services to taxonomists for standard genome sequencing and annotation.</title>
        <authorList>
            <consortium name="The Broad Institute Genomics Platform"/>
            <consortium name="The Broad Institute Genome Sequencing Center for Infectious Disease"/>
            <person name="Wu L."/>
            <person name="Ma J."/>
        </authorList>
    </citation>
    <scope>NUCLEOTIDE SEQUENCE [LARGE SCALE GENOMIC DNA]</scope>
    <source>
        <strain evidence="4">NBRC 110107</strain>
    </source>
</reference>
<comment type="caution">
    <text evidence="3">The sequence shown here is derived from an EMBL/GenBank/DDBJ whole genome shotgun (WGS) entry which is preliminary data.</text>
</comment>
<evidence type="ECO:0000256" key="1">
    <source>
        <dbReference type="SAM" id="SignalP"/>
    </source>
</evidence>
<dbReference type="RefSeq" id="WP_284222192.1">
    <property type="nucleotide sequence ID" value="NZ_BSOY01000024.1"/>
</dbReference>
<dbReference type="InterPro" id="IPR015168">
    <property type="entry name" value="SsuA/THI5"/>
</dbReference>